<reference evidence="2 3" key="1">
    <citation type="submission" date="2024-06" db="EMBL/GenBank/DDBJ databases">
        <authorList>
            <person name="Kraege A."/>
            <person name="Thomma B."/>
        </authorList>
    </citation>
    <scope>NUCLEOTIDE SEQUENCE [LARGE SCALE GENOMIC DNA]</scope>
</reference>
<evidence type="ECO:0000313" key="2">
    <source>
        <dbReference type="EMBL" id="CAL5218539.1"/>
    </source>
</evidence>
<keyword evidence="1" id="KW-0812">Transmembrane</keyword>
<gene>
    <name evidence="2" type="primary">g228</name>
    <name evidence="2" type="ORF">VP750_LOCUS198</name>
</gene>
<evidence type="ECO:0000313" key="3">
    <source>
        <dbReference type="Proteomes" id="UP001497392"/>
    </source>
</evidence>
<sequence>MLQTELQSSSCNTCQAYSTELCNKVGSNTVIIAITGAVTLVTMAVPVIFSLLALLRVEHHRSTQHDKLRQDWDIVEQQTALLDEGQPLSIPQESLQARAAQLSSESYHAE</sequence>
<proteinExistence type="predicted"/>
<dbReference type="Proteomes" id="UP001497392">
    <property type="component" value="Unassembled WGS sequence"/>
</dbReference>
<feature type="transmembrane region" description="Helical" evidence="1">
    <location>
        <begin position="30"/>
        <end position="55"/>
    </location>
</feature>
<accession>A0ABP1FJA4</accession>
<dbReference type="EMBL" id="CAXHTA020000001">
    <property type="protein sequence ID" value="CAL5218539.1"/>
    <property type="molecule type" value="Genomic_DNA"/>
</dbReference>
<comment type="caution">
    <text evidence="2">The sequence shown here is derived from an EMBL/GenBank/DDBJ whole genome shotgun (WGS) entry which is preliminary data.</text>
</comment>
<name>A0ABP1FJA4_9CHLO</name>
<evidence type="ECO:0000256" key="1">
    <source>
        <dbReference type="SAM" id="Phobius"/>
    </source>
</evidence>
<keyword evidence="1" id="KW-0472">Membrane</keyword>
<keyword evidence="3" id="KW-1185">Reference proteome</keyword>
<organism evidence="2 3">
    <name type="scientific">Coccomyxa viridis</name>
    <dbReference type="NCBI Taxonomy" id="1274662"/>
    <lineage>
        <taxon>Eukaryota</taxon>
        <taxon>Viridiplantae</taxon>
        <taxon>Chlorophyta</taxon>
        <taxon>core chlorophytes</taxon>
        <taxon>Trebouxiophyceae</taxon>
        <taxon>Trebouxiophyceae incertae sedis</taxon>
        <taxon>Coccomyxaceae</taxon>
        <taxon>Coccomyxa</taxon>
    </lineage>
</organism>
<keyword evidence="1" id="KW-1133">Transmembrane helix</keyword>
<protein>
    <submittedName>
        <fullName evidence="2">G228 protein</fullName>
    </submittedName>
</protein>